<sequence>KNSFSPFENDGVDSVKVDSTEISMYFATANRTAVKSAYSTGSISPEQFDFRTEQTIRIVPICKFTLELCIGK</sequence>
<proteinExistence type="predicted"/>
<evidence type="ECO:0000313" key="2">
    <source>
        <dbReference type="Proteomes" id="UP000789570"/>
    </source>
</evidence>
<dbReference type="EMBL" id="CAJVPQ010001730">
    <property type="protein sequence ID" value="CAG8567183.1"/>
    <property type="molecule type" value="Genomic_DNA"/>
</dbReference>
<accession>A0A9N9FZM4</accession>
<keyword evidence="2" id="KW-1185">Reference proteome</keyword>
<feature type="non-terminal residue" evidence="1">
    <location>
        <position position="72"/>
    </location>
</feature>
<evidence type="ECO:0000313" key="1">
    <source>
        <dbReference type="EMBL" id="CAG8567183.1"/>
    </source>
</evidence>
<reference evidence="1" key="1">
    <citation type="submission" date="2021-06" db="EMBL/GenBank/DDBJ databases">
        <authorList>
            <person name="Kallberg Y."/>
            <person name="Tangrot J."/>
            <person name="Rosling A."/>
        </authorList>
    </citation>
    <scope>NUCLEOTIDE SEQUENCE</scope>
    <source>
        <strain evidence="1">UK204</strain>
    </source>
</reference>
<protein>
    <submittedName>
        <fullName evidence="1">15227_t:CDS:1</fullName>
    </submittedName>
</protein>
<name>A0A9N9FZM4_9GLOM</name>
<dbReference type="AlphaFoldDB" id="A0A9N9FZM4"/>
<comment type="caution">
    <text evidence="1">The sequence shown here is derived from an EMBL/GenBank/DDBJ whole genome shotgun (WGS) entry which is preliminary data.</text>
</comment>
<organism evidence="1 2">
    <name type="scientific">Funneliformis caledonium</name>
    <dbReference type="NCBI Taxonomy" id="1117310"/>
    <lineage>
        <taxon>Eukaryota</taxon>
        <taxon>Fungi</taxon>
        <taxon>Fungi incertae sedis</taxon>
        <taxon>Mucoromycota</taxon>
        <taxon>Glomeromycotina</taxon>
        <taxon>Glomeromycetes</taxon>
        <taxon>Glomerales</taxon>
        <taxon>Glomeraceae</taxon>
        <taxon>Funneliformis</taxon>
    </lineage>
</organism>
<gene>
    <name evidence="1" type="ORF">FCALED_LOCUS6908</name>
</gene>
<dbReference type="Proteomes" id="UP000789570">
    <property type="component" value="Unassembled WGS sequence"/>
</dbReference>